<name>A0A7K1U2H8_9BACT</name>
<dbReference type="PANTHER" id="PTHR42970">
    <property type="entry name" value="PECTATE LYASE C-RELATED"/>
    <property type="match status" value="1"/>
</dbReference>
<feature type="domain" description="Secretion system C-terminal sorting" evidence="4">
    <location>
        <begin position="454"/>
        <end position="532"/>
    </location>
</feature>
<dbReference type="InterPro" id="IPR026444">
    <property type="entry name" value="Secre_tail"/>
</dbReference>
<comment type="caution">
    <text evidence="5">The sequence shown here is derived from an EMBL/GenBank/DDBJ whole genome shotgun (WGS) entry which is preliminary data.</text>
</comment>
<gene>
    <name evidence="5" type="ORF">GO493_08080</name>
</gene>
<proteinExistence type="predicted"/>
<dbReference type="InterPro" id="IPR052063">
    <property type="entry name" value="Polysaccharide_Lyase_1"/>
</dbReference>
<organism evidence="5 6">
    <name type="scientific">Chitinophaga tropicalis</name>
    <dbReference type="NCBI Taxonomy" id="2683588"/>
    <lineage>
        <taxon>Bacteria</taxon>
        <taxon>Pseudomonadati</taxon>
        <taxon>Bacteroidota</taxon>
        <taxon>Chitinophagia</taxon>
        <taxon>Chitinophagales</taxon>
        <taxon>Chitinophagaceae</taxon>
        <taxon>Chitinophaga</taxon>
    </lineage>
</organism>
<evidence type="ECO:0000259" key="4">
    <source>
        <dbReference type="Pfam" id="PF18962"/>
    </source>
</evidence>
<reference evidence="5 6" key="1">
    <citation type="submission" date="2019-12" db="EMBL/GenBank/DDBJ databases">
        <title>Chitinophaga sp. strain ysch24 (GDMCC 1.1355), whole genome shotgun sequence.</title>
        <authorList>
            <person name="Zhang X."/>
        </authorList>
    </citation>
    <scope>NUCLEOTIDE SEQUENCE [LARGE SCALE GENOMIC DNA]</scope>
    <source>
        <strain evidence="6">ysch24</strain>
    </source>
</reference>
<dbReference type="InterPro" id="IPR011050">
    <property type="entry name" value="Pectin_lyase_fold/virulence"/>
</dbReference>
<dbReference type="PANTHER" id="PTHR42970:SF1">
    <property type="entry name" value="PECTATE LYASE C-RELATED"/>
    <property type="match status" value="1"/>
</dbReference>
<keyword evidence="2" id="KW-0325">Glycoprotein</keyword>
<feature type="signal peptide" evidence="3">
    <location>
        <begin position="1"/>
        <end position="19"/>
    </location>
</feature>
<dbReference type="EMBL" id="WRXN01000002">
    <property type="protein sequence ID" value="MVT08215.1"/>
    <property type="molecule type" value="Genomic_DNA"/>
</dbReference>
<dbReference type="InterPro" id="IPR012334">
    <property type="entry name" value="Pectin_lyas_fold"/>
</dbReference>
<dbReference type="NCBIfam" id="TIGR04183">
    <property type="entry name" value="Por_Secre_tail"/>
    <property type="match status" value="1"/>
</dbReference>
<evidence type="ECO:0000313" key="6">
    <source>
        <dbReference type="Proteomes" id="UP000461730"/>
    </source>
</evidence>
<evidence type="ECO:0000313" key="5">
    <source>
        <dbReference type="EMBL" id="MVT08215.1"/>
    </source>
</evidence>
<protein>
    <submittedName>
        <fullName evidence="5">T9SS type A sorting domain-containing protein</fullName>
    </submittedName>
</protein>
<accession>A0A7K1U2H8</accession>
<evidence type="ECO:0000256" key="3">
    <source>
        <dbReference type="SAM" id="SignalP"/>
    </source>
</evidence>
<keyword evidence="1" id="KW-0479">Metal-binding</keyword>
<keyword evidence="3" id="KW-0732">Signal</keyword>
<feature type="chain" id="PRO_5029749282" evidence="3">
    <location>
        <begin position="20"/>
        <end position="534"/>
    </location>
</feature>
<dbReference type="Gene3D" id="2.160.20.10">
    <property type="entry name" value="Single-stranded right-handed beta-helix, Pectin lyase-like"/>
    <property type="match status" value="1"/>
</dbReference>
<sequence>MKTFTLLTLSLFLSVTVHSQIPAFPGADGFGKYTTGGRTGNVYIVTNLNDAGAGSFRDAVSQPNRIVVFEVGGIIRISSRVVVSPNITIAGQTAPGDGIVIYGNGVSFSAANNSICRYLRVRMGINGDSGKDAFGLANGANLIFDHVSISWGRDENFSISWDNKGNEPANITIQNSIIGQGLWSHSCGGLIQTNGGVSLYRNLYIDNKTRNPKVKGKNEFVNNIVYNWGDGGAYIQGDSEGASEANMINNYFIAGPAVNNNTAPFTRGNSNFSAYASGNYYDSNRDGSLNGVLLTQADYGTGDRAINWKTTPYAYPLAPGNPDILTAAQTYQSILQHVGASYPHRDQVDQFMINELTSLGTQGITISTFTNENLLPTGGPGNVSGGTAPTDTDRDGMPDQWEQANNLNPANAADGKTVRSDGYTNLEHYINSIVSSNALKTVAPHRHGKATLKLFPNPVKGQGVLQCMLPEGGSYRIEVFNAGAQPVKIITDSKAPEGALLTHRLDLTGLPSGVYTVRMTTANGTISRKLVVQQ</sequence>
<evidence type="ECO:0000256" key="1">
    <source>
        <dbReference type="ARBA" id="ARBA00022723"/>
    </source>
</evidence>
<evidence type="ECO:0000256" key="2">
    <source>
        <dbReference type="ARBA" id="ARBA00023180"/>
    </source>
</evidence>
<dbReference type="GO" id="GO:0046872">
    <property type="term" value="F:metal ion binding"/>
    <property type="evidence" value="ECO:0007669"/>
    <property type="project" value="UniProtKB-KW"/>
</dbReference>
<dbReference type="Proteomes" id="UP000461730">
    <property type="component" value="Unassembled WGS sequence"/>
</dbReference>
<dbReference type="AlphaFoldDB" id="A0A7K1U2H8"/>
<dbReference type="SUPFAM" id="SSF51126">
    <property type="entry name" value="Pectin lyase-like"/>
    <property type="match status" value="1"/>
</dbReference>
<keyword evidence="6" id="KW-1185">Reference proteome</keyword>
<dbReference type="RefSeq" id="WP_157305625.1">
    <property type="nucleotide sequence ID" value="NZ_WRXN01000002.1"/>
</dbReference>
<dbReference type="Pfam" id="PF18962">
    <property type="entry name" value="Por_Secre_tail"/>
    <property type="match status" value="1"/>
</dbReference>